<organism evidence="1 2">
    <name type="scientific">Gimesia algae</name>
    <dbReference type="NCBI Taxonomy" id="2527971"/>
    <lineage>
        <taxon>Bacteria</taxon>
        <taxon>Pseudomonadati</taxon>
        <taxon>Planctomycetota</taxon>
        <taxon>Planctomycetia</taxon>
        <taxon>Planctomycetales</taxon>
        <taxon>Planctomycetaceae</taxon>
        <taxon>Gimesia</taxon>
    </lineage>
</organism>
<dbReference type="Proteomes" id="UP000316855">
    <property type="component" value="Chromosome"/>
</dbReference>
<name>A0A517V7L8_9PLAN</name>
<evidence type="ECO:0000313" key="2">
    <source>
        <dbReference type="Proteomes" id="UP000316855"/>
    </source>
</evidence>
<proteinExistence type="predicted"/>
<gene>
    <name evidence="1" type="ORF">Pan161_05980</name>
</gene>
<evidence type="ECO:0000313" key="1">
    <source>
        <dbReference type="EMBL" id="QDT88979.1"/>
    </source>
</evidence>
<keyword evidence="2" id="KW-1185">Reference proteome</keyword>
<sequence length="85" mass="9571">MELPICDECGETLINRQRDMSEPENWCCPNSRCIRSYHHEFATCDVCGGAPAVITNGGTGYTDFLCENGHKFMTRPHTTSRQQNS</sequence>
<reference evidence="1 2" key="1">
    <citation type="submission" date="2019-02" db="EMBL/GenBank/DDBJ databases">
        <title>Deep-cultivation of Planctomycetes and their phenomic and genomic characterization uncovers novel biology.</title>
        <authorList>
            <person name="Wiegand S."/>
            <person name="Jogler M."/>
            <person name="Boedeker C."/>
            <person name="Pinto D."/>
            <person name="Vollmers J."/>
            <person name="Rivas-Marin E."/>
            <person name="Kohn T."/>
            <person name="Peeters S.H."/>
            <person name="Heuer A."/>
            <person name="Rast P."/>
            <person name="Oberbeckmann S."/>
            <person name="Bunk B."/>
            <person name="Jeske O."/>
            <person name="Meyerdierks A."/>
            <person name="Storesund J.E."/>
            <person name="Kallscheuer N."/>
            <person name="Luecker S."/>
            <person name="Lage O.M."/>
            <person name="Pohl T."/>
            <person name="Merkel B.J."/>
            <person name="Hornburger P."/>
            <person name="Mueller R.-W."/>
            <person name="Bruemmer F."/>
            <person name="Labrenz M."/>
            <person name="Spormann A.M."/>
            <person name="Op den Camp H."/>
            <person name="Overmann J."/>
            <person name="Amann R."/>
            <person name="Jetten M.S.M."/>
            <person name="Mascher T."/>
            <person name="Medema M.H."/>
            <person name="Devos D.P."/>
            <person name="Kaster A.-K."/>
            <person name="Ovreas L."/>
            <person name="Rohde M."/>
            <person name="Galperin M.Y."/>
            <person name="Jogler C."/>
        </authorList>
    </citation>
    <scope>NUCLEOTIDE SEQUENCE [LARGE SCALE GENOMIC DNA]</scope>
    <source>
        <strain evidence="1 2">Pan161</strain>
    </source>
</reference>
<dbReference type="EMBL" id="CP036343">
    <property type="protein sequence ID" value="QDT88979.1"/>
    <property type="molecule type" value="Genomic_DNA"/>
</dbReference>
<dbReference type="KEGG" id="gax:Pan161_05980"/>
<dbReference type="AlphaFoldDB" id="A0A517V7L8"/>
<accession>A0A517V7L8</accession>
<protein>
    <submittedName>
        <fullName evidence="1">Uncharacterized protein</fullName>
    </submittedName>
</protein>